<keyword evidence="3" id="KW-1185">Reference proteome</keyword>
<evidence type="ECO:0008006" key="4">
    <source>
        <dbReference type="Google" id="ProtNLM"/>
    </source>
</evidence>
<dbReference type="InterPro" id="IPR023606">
    <property type="entry name" value="CoA-Trfase_III_dom_1_sf"/>
</dbReference>
<protein>
    <recommendedName>
        <fullName evidence="4">CAIB/BAIF family enzyme</fullName>
    </recommendedName>
</protein>
<dbReference type="Gene3D" id="3.40.50.10540">
    <property type="entry name" value="Crotonobetainyl-coa:carnitine coa-transferase, domain 1"/>
    <property type="match status" value="1"/>
</dbReference>
<dbReference type="Proteomes" id="UP000811619">
    <property type="component" value="Unassembled WGS sequence"/>
</dbReference>
<comment type="caution">
    <text evidence="2">The sequence shown here is derived from an EMBL/GenBank/DDBJ whole genome shotgun (WGS) entry which is preliminary data.</text>
</comment>
<dbReference type="SUPFAM" id="SSF89796">
    <property type="entry name" value="CoA-transferase family III (CaiB/BaiF)"/>
    <property type="match status" value="2"/>
</dbReference>
<evidence type="ECO:0000313" key="3">
    <source>
        <dbReference type="Proteomes" id="UP000811619"/>
    </source>
</evidence>
<dbReference type="OrthoDB" id="2308815at2759"/>
<proteinExistence type="inferred from homology"/>
<gene>
    <name evidence="2" type="ORF">E4U42_004798</name>
</gene>
<dbReference type="InterPro" id="IPR052985">
    <property type="entry name" value="CoA-trans_III_biosynth/detox"/>
</dbReference>
<name>A0A8K0J6W5_9HYPO</name>
<dbReference type="Pfam" id="PF02515">
    <property type="entry name" value="CoA_transf_3"/>
    <property type="match status" value="1"/>
</dbReference>
<dbReference type="GO" id="GO:0003824">
    <property type="term" value="F:catalytic activity"/>
    <property type="evidence" value="ECO:0007669"/>
    <property type="project" value="InterPro"/>
</dbReference>
<accession>A0A8K0J6W5</accession>
<evidence type="ECO:0000313" key="2">
    <source>
        <dbReference type="EMBL" id="KAG5923906.1"/>
    </source>
</evidence>
<sequence>MGSNNAPYSSVAESAAILDFLVPLLDETALPSPARGKRNSVQFTGTRDEPYFPIPFKETELSAALKAIEACVASSLADERVRGRETGNRGIIVNLEKTTAFLFQAYLARVGGLRKLDKEVNRFLKDLLQAQSNPYRRMSANLYETAEEGEYYHIHGSLEASTTLRMLGLEAHRPDLTSHDEIVHVIESAVKKFTIGQLEALNAENRQAGVKAFKHEDFLQTPHGNADEQRNQGQANRSLPPWSVANLESITPKCPLPDDGNRRILSGVKVLDLCRIIAGPTIARIMGEYGAEVLKVTSPHLSDVPLFQVDGNMGKRAAELDLKTSEGRRIFEELLDDVDVVVDGYRPGALDKLGYGPKAMARIAARRGKGIVYVNENCFGYQGEWAGRPGWQQIADCVTGIAWEQGRFMGLDEPVVPPFPISDYGTGCIGAIAALAGLYHRTTKGGSWHGMASLLHYDLLLFKVGLLPQSVQAELRQQAGPDFLALRHAHSVDHISGTALRKMRELYPQFVDHPKYLDHWSSEKYDANVAAVLPVVEMEGIDMSFGRASRPNGSDEAVWHAGQGRDERLTCSRAR</sequence>
<reference evidence="2" key="1">
    <citation type="journal article" date="2020" name="bioRxiv">
        <title>Whole genome comparisons of ergot fungi reveals the divergence and evolution of species within the genus Claviceps are the result of varying mechanisms driving genome evolution and host range expansion.</title>
        <authorList>
            <person name="Wyka S.A."/>
            <person name="Mondo S.J."/>
            <person name="Liu M."/>
            <person name="Dettman J."/>
            <person name="Nalam V."/>
            <person name="Broders K.D."/>
        </authorList>
    </citation>
    <scope>NUCLEOTIDE SEQUENCE</scope>
    <source>
        <strain evidence="2">CCC 489</strain>
    </source>
</reference>
<dbReference type="InterPro" id="IPR003673">
    <property type="entry name" value="CoA-Trfase_fam_III"/>
</dbReference>
<organism evidence="2 3">
    <name type="scientific">Claviceps africana</name>
    <dbReference type="NCBI Taxonomy" id="83212"/>
    <lineage>
        <taxon>Eukaryota</taxon>
        <taxon>Fungi</taxon>
        <taxon>Dikarya</taxon>
        <taxon>Ascomycota</taxon>
        <taxon>Pezizomycotina</taxon>
        <taxon>Sordariomycetes</taxon>
        <taxon>Hypocreomycetidae</taxon>
        <taxon>Hypocreales</taxon>
        <taxon>Clavicipitaceae</taxon>
        <taxon>Claviceps</taxon>
    </lineage>
</organism>
<dbReference type="AlphaFoldDB" id="A0A8K0J6W5"/>
<dbReference type="PANTHER" id="PTHR48229:SF1">
    <property type="entry name" value="ALPHA METHYLACYL-COA RACEMASE-RELATED"/>
    <property type="match status" value="1"/>
</dbReference>
<dbReference type="PANTHER" id="PTHR48229">
    <property type="entry name" value="CAIB/BAIF FAMILY ENZYME (AFU_ORTHOLOGUE AFUA_1G05360)-RELATED"/>
    <property type="match status" value="1"/>
</dbReference>
<evidence type="ECO:0000256" key="1">
    <source>
        <dbReference type="ARBA" id="ARBA00008383"/>
    </source>
</evidence>
<dbReference type="EMBL" id="SRPY01000432">
    <property type="protein sequence ID" value="KAG5923906.1"/>
    <property type="molecule type" value="Genomic_DNA"/>
</dbReference>
<comment type="similarity">
    <text evidence="1">Belongs to the CoA-transferase III family.</text>
</comment>